<evidence type="ECO:0000313" key="3">
    <source>
        <dbReference type="Proteomes" id="UP000050378"/>
    </source>
</evidence>
<dbReference type="AlphaFoldDB" id="A0A0P7E2Q8"/>
<dbReference type="Proteomes" id="UP000050378">
    <property type="component" value="Unassembled WGS sequence"/>
</dbReference>
<protein>
    <recommendedName>
        <fullName evidence="4">2-Methylisocitrate lyase, PEP mutase family</fullName>
    </recommendedName>
</protein>
<dbReference type="OrthoDB" id="9780430at2"/>
<dbReference type="EMBL" id="LJTC01000018">
    <property type="protein sequence ID" value="KPM77791.1"/>
    <property type="molecule type" value="Genomic_DNA"/>
</dbReference>
<organism evidence="2 3">
    <name type="scientific">Pseudoalteromonas lipolytica</name>
    <dbReference type="NCBI Taxonomy" id="570156"/>
    <lineage>
        <taxon>Bacteria</taxon>
        <taxon>Pseudomonadati</taxon>
        <taxon>Pseudomonadota</taxon>
        <taxon>Gammaproteobacteria</taxon>
        <taxon>Alteromonadales</taxon>
        <taxon>Pseudoalteromonadaceae</taxon>
        <taxon>Pseudoalteromonas</taxon>
    </lineage>
</organism>
<dbReference type="GO" id="GO:0046872">
    <property type="term" value="F:metal ion binding"/>
    <property type="evidence" value="ECO:0007669"/>
    <property type="project" value="UniProtKB-KW"/>
</dbReference>
<dbReference type="GO" id="GO:0003824">
    <property type="term" value="F:catalytic activity"/>
    <property type="evidence" value="ECO:0007669"/>
    <property type="project" value="InterPro"/>
</dbReference>
<evidence type="ECO:0000313" key="2">
    <source>
        <dbReference type="EMBL" id="KPM77791.1"/>
    </source>
</evidence>
<proteinExistence type="predicted"/>
<dbReference type="Gene3D" id="3.20.20.60">
    <property type="entry name" value="Phosphoenolpyruvate-binding domains"/>
    <property type="match status" value="1"/>
</dbReference>
<gene>
    <name evidence="2" type="ORF">AOG27_20190</name>
</gene>
<comment type="caution">
    <text evidence="2">The sequence shown here is derived from an EMBL/GenBank/DDBJ whole genome shotgun (WGS) entry which is preliminary data.</text>
</comment>
<dbReference type="STRING" id="570156.AOG27_20190"/>
<dbReference type="SUPFAM" id="SSF51621">
    <property type="entry name" value="Phosphoenolpyruvate/pyruvate domain"/>
    <property type="match status" value="1"/>
</dbReference>
<dbReference type="Pfam" id="PF13714">
    <property type="entry name" value="PEP_mutase"/>
    <property type="match status" value="1"/>
</dbReference>
<reference evidence="2 3" key="1">
    <citation type="submission" date="2015-09" db="EMBL/GenBank/DDBJ databases">
        <title>Draft Genome Sequence of Pseudoalteromonas lipolytica UCD-48B.</title>
        <authorList>
            <person name="Krusor M."/>
            <person name="Coil D.A."/>
            <person name="Lang J.M."/>
            <person name="Eisen J.A."/>
            <person name="Alexiev A."/>
        </authorList>
    </citation>
    <scope>NUCLEOTIDE SEQUENCE [LARGE SCALE GENOMIC DNA]</scope>
    <source>
        <strain evidence="2 3">UCD-48B</strain>
    </source>
</reference>
<evidence type="ECO:0000256" key="1">
    <source>
        <dbReference type="ARBA" id="ARBA00022723"/>
    </source>
</evidence>
<dbReference type="CDD" id="cd00377">
    <property type="entry name" value="ICL_PEPM"/>
    <property type="match status" value="1"/>
</dbReference>
<dbReference type="PANTHER" id="PTHR42905:SF16">
    <property type="entry name" value="CARBOXYPHOSPHONOENOLPYRUVATE PHOSPHONOMUTASE-LIKE PROTEIN (AFU_ORTHOLOGUE AFUA_5G07230)"/>
    <property type="match status" value="1"/>
</dbReference>
<dbReference type="InterPro" id="IPR015813">
    <property type="entry name" value="Pyrv/PenolPyrv_kinase-like_dom"/>
</dbReference>
<dbReference type="PATRIC" id="fig|570156.3.peg.1962"/>
<evidence type="ECO:0008006" key="4">
    <source>
        <dbReference type="Google" id="ProtNLM"/>
    </source>
</evidence>
<accession>A0A0P7E2Q8</accession>
<dbReference type="InterPro" id="IPR040442">
    <property type="entry name" value="Pyrv_kinase-like_dom_sf"/>
</dbReference>
<sequence length="246" mass="26519">MDKYQLFHQLHHQHGGFVLANAWDLSSAQFIQAAGAKAVATTSWGIAASLGLADGENISFQTQLALVKSLTEHLHIPLSVDIESGYSNDPLQISENILALARLGVVGINIEDSDKDTNALRSTEQQCTIIREIKKALNENGFGGLFINARTDTYFVSDSPFQATLKRAKAYQDTGADGLFVPGLTNIEHITSLANTIDMPLNVMAMSNFNSAKAAFAGGAKRFSLGNSLYDLVGNTIKTSLTQIEN</sequence>
<name>A0A0P7E2Q8_9GAMM</name>
<keyword evidence="1" id="KW-0479">Metal-binding</keyword>
<dbReference type="PANTHER" id="PTHR42905">
    <property type="entry name" value="PHOSPHOENOLPYRUVATE CARBOXYLASE"/>
    <property type="match status" value="1"/>
</dbReference>
<dbReference type="RefSeq" id="WP_054554799.1">
    <property type="nucleotide sequence ID" value="NZ_LJTC01000018.1"/>
</dbReference>
<dbReference type="InterPro" id="IPR039556">
    <property type="entry name" value="ICL/PEPM"/>
</dbReference>